<dbReference type="Pfam" id="PF17801">
    <property type="entry name" value="Melibiase_C"/>
    <property type="match status" value="1"/>
</dbReference>
<dbReference type="OMA" id="QWASWGV"/>
<dbReference type="EMBL" id="MCGN01000006">
    <property type="protein sequence ID" value="ORY95666.1"/>
    <property type="molecule type" value="Genomic_DNA"/>
</dbReference>
<evidence type="ECO:0000256" key="2">
    <source>
        <dbReference type="ARBA" id="ARBA00009743"/>
    </source>
</evidence>
<dbReference type="Proteomes" id="UP000242180">
    <property type="component" value="Unassembled WGS sequence"/>
</dbReference>
<dbReference type="AlphaFoldDB" id="A0A1X2HAG5"/>
<dbReference type="InterPro" id="IPR013780">
    <property type="entry name" value="Glyco_hydro_b"/>
</dbReference>
<evidence type="ECO:0000256" key="1">
    <source>
        <dbReference type="ARBA" id="ARBA00001255"/>
    </source>
</evidence>
<dbReference type="STRING" id="13706.A0A1X2HAG5"/>
<evidence type="ECO:0000259" key="7">
    <source>
        <dbReference type="Pfam" id="PF17801"/>
    </source>
</evidence>
<dbReference type="PANTHER" id="PTHR11452:SF33">
    <property type="entry name" value="ALPHA-GALACTOSIDASE 2"/>
    <property type="match status" value="1"/>
</dbReference>
<evidence type="ECO:0000256" key="3">
    <source>
        <dbReference type="ARBA" id="ARBA00012755"/>
    </source>
</evidence>
<dbReference type="Gene3D" id="3.20.20.70">
    <property type="entry name" value="Aldolase class I"/>
    <property type="match status" value="1"/>
</dbReference>
<name>A0A1X2HAG5_SYNRA</name>
<keyword evidence="6" id="KW-0326">Glycosidase</keyword>
<dbReference type="InterPro" id="IPR013785">
    <property type="entry name" value="Aldolase_TIM"/>
</dbReference>
<dbReference type="Gene3D" id="2.60.40.1180">
    <property type="entry name" value="Golgi alpha-mannosidase II"/>
    <property type="match status" value="1"/>
</dbReference>
<comment type="caution">
    <text evidence="8">The sequence shown here is derived from an EMBL/GenBank/DDBJ whole genome shotgun (WGS) entry which is preliminary data.</text>
</comment>
<protein>
    <recommendedName>
        <fullName evidence="3">alpha-galactosidase</fullName>
        <ecNumber evidence="3">3.2.1.22</ecNumber>
    </recommendedName>
</protein>
<organism evidence="8 9">
    <name type="scientific">Syncephalastrum racemosum</name>
    <name type="common">Filamentous fungus</name>
    <dbReference type="NCBI Taxonomy" id="13706"/>
    <lineage>
        <taxon>Eukaryota</taxon>
        <taxon>Fungi</taxon>
        <taxon>Fungi incertae sedis</taxon>
        <taxon>Mucoromycota</taxon>
        <taxon>Mucoromycotina</taxon>
        <taxon>Mucoromycetes</taxon>
        <taxon>Mucorales</taxon>
        <taxon>Syncephalastraceae</taxon>
        <taxon>Syncephalastrum</taxon>
    </lineage>
</organism>
<dbReference type="SUPFAM" id="SSF51445">
    <property type="entry name" value="(Trans)glycosidases"/>
    <property type="match status" value="1"/>
</dbReference>
<accession>A0A1X2HAG5</accession>
<evidence type="ECO:0000313" key="8">
    <source>
        <dbReference type="EMBL" id="ORY95666.1"/>
    </source>
</evidence>
<dbReference type="PANTHER" id="PTHR11452">
    <property type="entry name" value="ALPHA-GALACTOSIDASE/ALPHA-N-ACETYLGALACTOSAMINIDASE"/>
    <property type="match status" value="1"/>
</dbReference>
<dbReference type="GO" id="GO:0005975">
    <property type="term" value="P:carbohydrate metabolic process"/>
    <property type="evidence" value="ECO:0007669"/>
    <property type="project" value="InterPro"/>
</dbReference>
<dbReference type="InParanoid" id="A0A1X2HAG5"/>
<feature type="domain" description="Alpha galactosidase C-terminal" evidence="7">
    <location>
        <begin position="314"/>
        <end position="391"/>
    </location>
</feature>
<dbReference type="EC" id="3.2.1.22" evidence="3"/>
<dbReference type="InterPro" id="IPR002241">
    <property type="entry name" value="Glyco_hydro_27"/>
</dbReference>
<comment type="similarity">
    <text evidence="2">Belongs to the glycosyl hydrolase 27 family.</text>
</comment>
<gene>
    <name evidence="8" type="ORF">BCR43DRAFT_441162</name>
</gene>
<dbReference type="CDD" id="cd14792">
    <property type="entry name" value="GH27"/>
    <property type="match status" value="1"/>
</dbReference>
<dbReference type="InterPro" id="IPR017853">
    <property type="entry name" value="GH"/>
</dbReference>
<evidence type="ECO:0000256" key="5">
    <source>
        <dbReference type="ARBA" id="ARBA00022801"/>
    </source>
</evidence>
<sequence>MRHKMPQYQYINMDSGWSETCDEYGRWTYRRDLFPHGLRDLTDYLAKNGHKLGIYILPGIREDAYEANYPIKGTKYRLRDICTEKREGNGFKGSTFMPDPTAPQEAVQAYYDSMADLFAEWGVGFVKVDGCGPGGGDQFYPYQSPDNRRCLRAMSRALARHNIWMELSWFMDFTYADEWAEISNGARVYIDIESYSTRTMTSSHRVMQRITQASRWVDTGVVGSAYGFYIDLDVVVVGMTVNGKCVDGLDNDDVRQTYISFWALVSSVFCIGADPRKIPDKYLAMLTHPNILAIHQSGIMARPVGSGNAWHNRRQIWWHAMPDGRIVVGLFNTSTYTFMLGWSYEITLNFADLGIDAAAVELEDVWTGEKMGLYEKSYTKRLRSGQCQLLFLSYNRPK</sequence>
<evidence type="ECO:0000256" key="4">
    <source>
        <dbReference type="ARBA" id="ARBA00022729"/>
    </source>
</evidence>
<evidence type="ECO:0000256" key="6">
    <source>
        <dbReference type="ARBA" id="ARBA00023295"/>
    </source>
</evidence>
<evidence type="ECO:0000313" key="9">
    <source>
        <dbReference type="Proteomes" id="UP000242180"/>
    </source>
</evidence>
<dbReference type="InterPro" id="IPR041233">
    <property type="entry name" value="Melibiase_C"/>
</dbReference>
<comment type="catalytic activity">
    <reaction evidence="1">
        <text>Hydrolysis of terminal, non-reducing alpha-D-galactose residues in alpha-D-galactosides, including galactose oligosaccharides, galactomannans and galactolipids.</text>
        <dbReference type="EC" id="3.2.1.22"/>
    </reaction>
</comment>
<dbReference type="Pfam" id="PF16499">
    <property type="entry name" value="Melibiase_2"/>
    <property type="match status" value="2"/>
</dbReference>
<reference evidence="8 9" key="1">
    <citation type="submission" date="2016-07" db="EMBL/GenBank/DDBJ databases">
        <title>Pervasive Adenine N6-methylation of Active Genes in Fungi.</title>
        <authorList>
            <consortium name="DOE Joint Genome Institute"/>
            <person name="Mondo S.J."/>
            <person name="Dannebaum R.O."/>
            <person name="Kuo R.C."/>
            <person name="Labutti K."/>
            <person name="Haridas S."/>
            <person name="Kuo A."/>
            <person name="Salamov A."/>
            <person name="Ahrendt S.R."/>
            <person name="Lipzen A."/>
            <person name="Sullivan W."/>
            <person name="Andreopoulos W.B."/>
            <person name="Clum A."/>
            <person name="Lindquist E."/>
            <person name="Daum C."/>
            <person name="Ramamoorthy G.K."/>
            <person name="Gryganskyi A."/>
            <person name="Culley D."/>
            <person name="Magnuson J.K."/>
            <person name="James T.Y."/>
            <person name="O'Malley M.A."/>
            <person name="Stajich J.E."/>
            <person name="Spatafora J.W."/>
            <person name="Visel A."/>
            <person name="Grigoriev I.V."/>
        </authorList>
    </citation>
    <scope>NUCLEOTIDE SEQUENCE [LARGE SCALE GENOMIC DNA]</scope>
    <source>
        <strain evidence="8 9">NRRL 2496</strain>
    </source>
</reference>
<keyword evidence="5 8" id="KW-0378">Hydrolase</keyword>
<keyword evidence="4" id="KW-0732">Signal</keyword>
<dbReference type="GO" id="GO:0004557">
    <property type="term" value="F:alpha-galactosidase activity"/>
    <property type="evidence" value="ECO:0007669"/>
    <property type="project" value="UniProtKB-EC"/>
</dbReference>
<keyword evidence="9" id="KW-1185">Reference proteome</keyword>
<dbReference type="OrthoDB" id="5795902at2759"/>
<dbReference type="SUPFAM" id="SSF51011">
    <property type="entry name" value="Glycosyl hydrolase domain"/>
    <property type="match status" value="1"/>
</dbReference>
<proteinExistence type="inferred from homology"/>